<evidence type="ECO:0000256" key="18">
    <source>
        <dbReference type="ARBA" id="ARBA00042038"/>
    </source>
</evidence>
<feature type="transmembrane region" description="Helical" evidence="22">
    <location>
        <begin position="629"/>
        <end position="650"/>
    </location>
</feature>
<feature type="transmembrane region" description="Helical" evidence="22">
    <location>
        <begin position="440"/>
        <end position="458"/>
    </location>
</feature>
<dbReference type="GO" id="GO:0015297">
    <property type="term" value="F:antiporter activity"/>
    <property type="evidence" value="ECO:0007669"/>
    <property type="project" value="UniProtKB-KW"/>
</dbReference>
<feature type="transmembrane region" description="Helical" evidence="22">
    <location>
        <begin position="20"/>
        <end position="41"/>
    </location>
</feature>
<feature type="transmembrane region" description="Helical" evidence="22">
    <location>
        <begin position="292"/>
        <end position="311"/>
    </location>
</feature>
<evidence type="ECO:0000256" key="8">
    <source>
        <dbReference type="ARBA" id="ARBA00022692"/>
    </source>
</evidence>
<keyword evidence="15 22" id="KW-0472">Membrane</keyword>
<keyword evidence="7" id="KW-0050">Antiport</keyword>
<feature type="transmembrane region" description="Helical" evidence="22">
    <location>
        <begin position="601"/>
        <end position="623"/>
    </location>
</feature>
<dbReference type="GO" id="GO:0046872">
    <property type="term" value="F:metal ion binding"/>
    <property type="evidence" value="ECO:0007669"/>
    <property type="project" value="UniProtKB-KW"/>
</dbReference>
<dbReference type="GO" id="GO:1904257">
    <property type="term" value="P:zinc ion import into Golgi lumen"/>
    <property type="evidence" value="ECO:0007669"/>
    <property type="project" value="TreeGrafter"/>
</dbReference>
<feature type="compositionally biased region" description="Basic residues" evidence="21">
    <location>
        <begin position="546"/>
        <end position="561"/>
    </location>
</feature>
<reference evidence="25 26" key="1">
    <citation type="submission" date="2024-02" db="EMBL/GenBank/DDBJ databases">
        <title>Chromosome-scale genome assembly of the rough periwinkle Littorina saxatilis.</title>
        <authorList>
            <person name="De Jode A."/>
            <person name="Faria R."/>
            <person name="Formenti G."/>
            <person name="Sims Y."/>
            <person name="Smith T.P."/>
            <person name="Tracey A."/>
            <person name="Wood J.M.D."/>
            <person name="Zagrodzka Z.B."/>
            <person name="Johannesson K."/>
            <person name="Butlin R.K."/>
            <person name="Leder E.H."/>
        </authorList>
    </citation>
    <scope>NUCLEOTIDE SEQUENCE [LARGE SCALE GENOMIC DNA]</scope>
    <source>
        <strain evidence="25">Snail1</strain>
        <tissue evidence="25">Muscle</tissue>
    </source>
</reference>
<proteinExistence type="inferred from homology"/>
<feature type="transmembrane region" description="Helical" evidence="22">
    <location>
        <begin position="409"/>
        <end position="428"/>
    </location>
</feature>
<keyword evidence="26" id="KW-1185">Reference proteome</keyword>
<dbReference type="PANTHER" id="PTHR45755">
    <property type="match status" value="1"/>
</dbReference>
<accession>A0AAN9C1M5</accession>
<keyword evidence="11" id="KW-0864">Zinc transport</keyword>
<keyword evidence="12 22" id="KW-1133">Transmembrane helix</keyword>
<evidence type="ECO:0000256" key="16">
    <source>
        <dbReference type="ARBA" id="ARBA00038531"/>
    </source>
</evidence>
<dbReference type="Gene3D" id="1.20.1510.10">
    <property type="entry name" value="Cation efflux protein transmembrane domain"/>
    <property type="match status" value="1"/>
</dbReference>
<dbReference type="InterPro" id="IPR058533">
    <property type="entry name" value="Cation_efflux_TM"/>
</dbReference>
<keyword evidence="9" id="KW-0479">Metal-binding</keyword>
<keyword evidence="6" id="KW-0813">Transport</keyword>
<evidence type="ECO:0000256" key="20">
    <source>
        <dbReference type="ARBA" id="ARBA00048349"/>
    </source>
</evidence>
<feature type="domain" description="Cation efflux protein transmembrane" evidence="23">
    <location>
        <begin position="409"/>
        <end position="658"/>
    </location>
</feature>
<comment type="caution">
    <text evidence="25">The sequence shown here is derived from an EMBL/GenBank/DDBJ whole genome shotgun (WGS) entry which is preliminary data.</text>
</comment>
<keyword evidence="14" id="KW-0406">Ion transport</keyword>
<feature type="domain" description="Cation efflux protein cytoplasmic" evidence="24">
    <location>
        <begin position="666"/>
        <end position="737"/>
    </location>
</feature>
<evidence type="ECO:0000313" key="25">
    <source>
        <dbReference type="EMBL" id="KAK7115619.1"/>
    </source>
</evidence>
<dbReference type="InterPro" id="IPR027470">
    <property type="entry name" value="Cation_efflux_CTD"/>
</dbReference>
<dbReference type="GO" id="GO:0012507">
    <property type="term" value="C:ER to Golgi transport vesicle membrane"/>
    <property type="evidence" value="ECO:0007669"/>
    <property type="project" value="UniProtKB-SubCell"/>
</dbReference>
<comment type="subunit">
    <text evidence="16">Heterodimer with SLC30A6/ZNT6; form a functional zinc ion transmembrane transporter.</text>
</comment>
<keyword evidence="10" id="KW-0862">Zinc</keyword>
<dbReference type="GO" id="GO:0005385">
    <property type="term" value="F:zinc ion transmembrane transporter activity"/>
    <property type="evidence" value="ECO:0007669"/>
    <property type="project" value="InterPro"/>
</dbReference>
<evidence type="ECO:0000256" key="17">
    <source>
        <dbReference type="ARBA" id="ARBA00040846"/>
    </source>
</evidence>
<evidence type="ECO:0000256" key="14">
    <source>
        <dbReference type="ARBA" id="ARBA00023065"/>
    </source>
</evidence>
<feature type="transmembrane region" description="Helical" evidence="22">
    <location>
        <begin position="198"/>
        <end position="216"/>
    </location>
</feature>
<feature type="transmembrane region" description="Helical" evidence="22">
    <location>
        <begin position="261"/>
        <end position="280"/>
    </location>
</feature>
<dbReference type="GO" id="GO:0032580">
    <property type="term" value="C:Golgi cisterna membrane"/>
    <property type="evidence" value="ECO:0007669"/>
    <property type="project" value="UniProtKB-SubCell"/>
</dbReference>
<protein>
    <recommendedName>
        <fullName evidence="17">Proton-coupled zinc antiporter SLC30A5</fullName>
    </recommendedName>
    <alternativeName>
        <fullName evidence="19">Solute carrier family 30 member 5</fullName>
    </alternativeName>
    <alternativeName>
        <fullName evidence="18">Zinc transporter 5</fullName>
    </alternativeName>
</protein>
<evidence type="ECO:0000256" key="2">
    <source>
        <dbReference type="ARBA" id="ARBA00004205"/>
    </source>
</evidence>
<evidence type="ECO:0000256" key="6">
    <source>
        <dbReference type="ARBA" id="ARBA00022448"/>
    </source>
</evidence>
<evidence type="ECO:0000256" key="9">
    <source>
        <dbReference type="ARBA" id="ARBA00022723"/>
    </source>
</evidence>
<evidence type="ECO:0000256" key="11">
    <source>
        <dbReference type="ARBA" id="ARBA00022906"/>
    </source>
</evidence>
<evidence type="ECO:0000256" key="19">
    <source>
        <dbReference type="ARBA" id="ARBA00042217"/>
    </source>
</evidence>
<feature type="transmembrane region" description="Helical" evidence="22">
    <location>
        <begin position="47"/>
        <end position="68"/>
    </location>
</feature>
<feature type="transmembrane region" description="Helical" evidence="22">
    <location>
        <begin position="89"/>
        <end position="106"/>
    </location>
</feature>
<sequence length="773" mass="83983">MASYGGDTLPGRAIYPSSKFALYTGLLIGSKLLRAFGLFIAYDLLKLIPVVLFLFLLKSGSAVVLVFLQKPFSSGRTLTKNQWFRVGRHALFGSLISFLWLFGLTLCGPLRTILLFEHSDLVVVAGASALFYGTGGPGKTRGAAFFLVAVVTLLLFDNDEKVGHLMDHESDHIHETFISHLFNHAVGFVGWSDHKGGVVLLFITLCLHIGYTSASKKLSVEVGGAKRLHAFSTLVSAALLWPWAGFTYLTTELEVQSWLNVLIPLVIVILSVCVIDYYIENVAVNHLQASRVALYSTAAMFGGALLLSYTWNHPYMARASTLHKLEDVITEDHVLSGGVFFSVLVLILATRMLLSAGRTAKGSFIGYSPTGIPLYSFSGEALKQTSHSVMGVLKSGLRQILDESDSRKIFYFLCINLGFTFVELIYGAMTNSLGLISDGFHMLFDCSALVMGLYAAVMSRWKATRLFPFGYDRVEVLSGFINGLFLVVIGIFVFTEALARLFEPPEVKTEKLLTVSVMGLLVNLVGIFVFQSSVSHGHSHGGLSHGHSHGGHSHASSHGHSHGGGSSHGHGHGDSSQGSSHGHGTGPSHGHSHHNTNMEGVFLHVLADTLGSVGVIISSLLIEHFGWKIADPICSLFIATLILLSVVPLLRETAYILLLRAPADMEEDLEKAFQKILSVEGVLAYRDPHIWSHTSTKVMATLHIQISSTAIEQRIVSQISAILKEAGIHNVTVQTEKETFFYHMSGLGSSLDHSLPISFTPSKVRFTAPASVI</sequence>
<comment type="similarity">
    <text evidence="5">Belongs to the cation diffusion facilitator (CDF) transporter (TC 2.A.4) family. SLC30A subfamily.</text>
</comment>
<dbReference type="Pfam" id="PF16916">
    <property type="entry name" value="ZT_dimer"/>
    <property type="match status" value="1"/>
</dbReference>
<comment type="catalytic activity">
    <reaction evidence="20">
        <text>Zn(2+)(in) + 2 H(+)(out) = Zn(2+)(out) + 2 H(+)(in)</text>
        <dbReference type="Rhea" id="RHEA:72627"/>
        <dbReference type="ChEBI" id="CHEBI:15378"/>
        <dbReference type="ChEBI" id="CHEBI:29105"/>
    </reaction>
</comment>
<dbReference type="Pfam" id="PF01545">
    <property type="entry name" value="Cation_efflux"/>
    <property type="match status" value="1"/>
</dbReference>
<evidence type="ECO:0000256" key="5">
    <source>
        <dbReference type="ARBA" id="ARBA00008873"/>
    </source>
</evidence>
<evidence type="ECO:0000256" key="10">
    <source>
        <dbReference type="ARBA" id="ARBA00022833"/>
    </source>
</evidence>
<dbReference type="AlphaFoldDB" id="A0AAN9C1M5"/>
<dbReference type="InterPro" id="IPR002524">
    <property type="entry name" value="Cation_efflux"/>
</dbReference>
<evidence type="ECO:0000256" key="13">
    <source>
        <dbReference type="ARBA" id="ARBA00023034"/>
    </source>
</evidence>
<dbReference type="GO" id="GO:0006882">
    <property type="term" value="P:intracellular zinc ion homeostasis"/>
    <property type="evidence" value="ECO:0007669"/>
    <property type="project" value="InterPro"/>
</dbReference>
<feature type="transmembrane region" description="Helical" evidence="22">
    <location>
        <begin position="511"/>
        <end position="530"/>
    </location>
</feature>
<dbReference type="PANTHER" id="PTHR45755:SF1">
    <property type="entry name" value="PROTON-COUPLED ZINC ANTIPORTER SLC30A5"/>
    <property type="match status" value="1"/>
</dbReference>
<evidence type="ECO:0000256" key="22">
    <source>
        <dbReference type="SAM" id="Phobius"/>
    </source>
</evidence>
<comment type="subcellular location">
    <subcellularLocation>
        <location evidence="3">Cytoplasmic vesicle</location>
        <location evidence="3">COPII-coated vesicle membrane</location>
        <topology evidence="3">Multi-pass membrane protein</topology>
    </subcellularLocation>
    <subcellularLocation>
        <location evidence="4">Cytoplasmic vesicle</location>
        <location evidence="4">Secretory vesicle membrane</location>
        <topology evidence="4">Multi-pass membrane protein</topology>
    </subcellularLocation>
    <subcellularLocation>
        <location evidence="2">Golgi apparatus</location>
        <location evidence="2">Golgi stack membrane</location>
        <topology evidence="2">Multi-pass membrane protein</topology>
    </subcellularLocation>
    <subcellularLocation>
        <location evidence="1">Golgi apparatus</location>
        <location evidence="1">trans-Golgi network membrane</location>
        <topology evidence="1">Multi-pass membrane protein</topology>
    </subcellularLocation>
</comment>
<name>A0AAN9C1M5_9CAEN</name>
<evidence type="ECO:0000259" key="23">
    <source>
        <dbReference type="Pfam" id="PF01545"/>
    </source>
</evidence>
<evidence type="ECO:0000256" key="4">
    <source>
        <dbReference type="ARBA" id="ARBA00004638"/>
    </source>
</evidence>
<evidence type="ECO:0000256" key="12">
    <source>
        <dbReference type="ARBA" id="ARBA00022989"/>
    </source>
</evidence>
<dbReference type="SUPFAM" id="SSF161111">
    <property type="entry name" value="Cation efflux protein transmembrane domain-like"/>
    <property type="match status" value="1"/>
</dbReference>
<dbReference type="Proteomes" id="UP001374579">
    <property type="component" value="Unassembled WGS sequence"/>
</dbReference>
<dbReference type="InterPro" id="IPR045316">
    <property type="entry name" value="Msc2-like"/>
</dbReference>
<feature type="region of interest" description="Disordered" evidence="21">
    <location>
        <begin position="539"/>
        <end position="594"/>
    </location>
</feature>
<dbReference type="InterPro" id="IPR027469">
    <property type="entry name" value="Cation_efflux_TMD_sf"/>
</dbReference>
<evidence type="ECO:0000256" key="1">
    <source>
        <dbReference type="ARBA" id="ARBA00004166"/>
    </source>
</evidence>
<evidence type="ECO:0000256" key="7">
    <source>
        <dbReference type="ARBA" id="ARBA00022449"/>
    </source>
</evidence>
<feature type="transmembrane region" description="Helical" evidence="22">
    <location>
        <begin position="334"/>
        <end position="354"/>
    </location>
</feature>
<gene>
    <name evidence="25" type="ORF">V1264_001455</name>
</gene>
<organism evidence="25 26">
    <name type="scientific">Littorina saxatilis</name>
    <dbReference type="NCBI Taxonomy" id="31220"/>
    <lineage>
        <taxon>Eukaryota</taxon>
        <taxon>Metazoa</taxon>
        <taxon>Spiralia</taxon>
        <taxon>Lophotrochozoa</taxon>
        <taxon>Mollusca</taxon>
        <taxon>Gastropoda</taxon>
        <taxon>Caenogastropoda</taxon>
        <taxon>Littorinimorpha</taxon>
        <taxon>Littorinoidea</taxon>
        <taxon>Littorinidae</taxon>
        <taxon>Littorina</taxon>
    </lineage>
</organism>
<evidence type="ECO:0000256" key="3">
    <source>
        <dbReference type="ARBA" id="ARBA00004557"/>
    </source>
</evidence>
<keyword evidence="13" id="KW-0333">Golgi apparatus</keyword>
<dbReference type="NCBIfam" id="TIGR01297">
    <property type="entry name" value="CDF"/>
    <property type="match status" value="1"/>
</dbReference>
<evidence type="ECO:0000313" key="26">
    <source>
        <dbReference type="Proteomes" id="UP001374579"/>
    </source>
</evidence>
<keyword evidence="8 22" id="KW-0812">Transmembrane</keyword>
<feature type="transmembrane region" description="Helical" evidence="22">
    <location>
        <begin position="479"/>
        <end position="499"/>
    </location>
</feature>
<evidence type="ECO:0000256" key="21">
    <source>
        <dbReference type="SAM" id="MobiDB-lite"/>
    </source>
</evidence>
<feature type="transmembrane region" description="Helical" evidence="22">
    <location>
        <begin position="228"/>
        <end position="249"/>
    </location>
</feature>
<dbReference type="EMBL" id="JBAMIC010000001">
    <property type="protein sequence ID" value="KAK7115619.1"/>
    <property type="molecule type" value="Genomic_DNA"/>
</dbReference>
<evidence type="ECO:0000256" key="15">
    <source>
        <dbReference type="ARBA" id="ARBA00023136"/>
    </source>
</evidence>
<evidence type="ECO:0000259" key="24">
    <source>
        <dbReference type="Pfam" id="PF16916"/>
    </source>
</evidence>